<dbReference type="Proteomes" id="UP000541444">
    <property type="component" value="Unassembled WGS sequence"/>
</dbReference>
<evidence type="ECO:0000256" key="1">
    <source>
        <dbReference type="SAM" id="Coils"/>
    </source>
</evidence>
<sequence>MSENEAAEAEEDFYCMWRFYHIFLTGEQRWRCLRILVEDKVEIFGLIDYDPDPPVTECQFESLDWMGRELEHGRRFYEELFREVIVEPSARKEAMRLIVEEEIELEDMRIAGGELLSGIVREGFGAASDSYYDLGGSNLICRVVIHIESSPVNEASTSGRSTKSENVVSNRDDKIEVVQFPDFHVKLISYPLNFDVFREFCKAKASVGGRWGNFVELAGPQSKVMKKEFLLDTVIQEGTKLEAVLNKLGINIKKRANNRSEKVQKSQTMWLITDRAFPKKKMLKRGSTSGTTGSEDKLKVVEDSAKLAVHNGEEEMSKMAACLMKGIYLGMEEEKAELEKGKAELEKKVTCLKTEIAREEKWLDSLKASQEVEISEMTAKTEKNLGEVVIQHDRLGCHLLKIRYSKTEVNDIMAETYVEGEEDVVVEVVDLLDGVAPQMVRDNQGDDNERPEEGNGKIKYNVDSMIV</sequence>
<name>A0A7J7NQD2_9MAGN</name>
<feature type="coiled-coil region" evidence="1">
    <location>
        <begin position="328"/>
        <end position="355"/>
    </location>
</feature>
<reference evidence="3 4" key="1">
    <citation type="journal article" date="2020" name="IScience">
        <title>Genome Sequencing of the Endangered Kingdonia uniflora (Circaeasteraceae, Ranunculales) Reveals Potential Mechanisms of Evolutionary Specialization.</title>
        <authorList>
            <person name="Sun Y."/>
            <person name="Deng T."/>
            <person name="Zhang A."/>
            <person name="Moore M.J."/>
            <person name="Landis J.B."/>
            <person name="Lin N."/>
            <person name="Zhang H."/>
            <person name="Zhang X."/>
            <person name="Huang J."/>
            <person name="Zhang X."/>
            <person name="Sun H."/>
            <person name="Wang H."/>
        </authorList>
    </citation>
    <scope>NUCLEOTIDE SEQUENCE [LARGE SCALE GENOMIC DNA]</scope>
    <source>
        <strain evidence="3">TB1705</strain>
        <tissue evidence="3">Leaf</tissue>
    </source>
</reference>
<organism evidence="3 4">
    <name type="scientific">Kingdonia uniflora</name>
    <dbReference type="NCBI Taxonomy" id="39325"/>
    <lineage>
        <taxon>Eukaryota</taxon>
        <taxon>Viridiplantae</taxon>
        <taxon>Streptophyta</taxon>
        <taxon>Embryophyta</taxon>
        <taxon>Tracheophyta</taxon>
        <taxon>Spermatophyta</taxon>
        <taxon>Magnoliopsida</taxon>
        <taxon>Ranunculales</taxon>
        <taxon>Circaeasteraceae</taxon>
        <taxon>Kingdonia</taxon>
    </lineage>
</organism>
<feature type="region of interest" description="Disordered" evidence="2">
    <location>
        <begin position="439"/>
        <end position="467"/>
    </location>
</feature>
<dbReference type="EMBL" id="JACGCM010000665">
    <property type="protein sequence ID" value="KAF6169379.1"/>
    <property type="molecule type" value="Genomic_DNA"/>
</dbReference>
<feature type="compositionally biased region" description="Basic and acidic residues" evidence="2">
    <location>
        <begin position="443"/>
        <end position="456"/>
    </location>
</feature>
<comment type="caution">
    <text evidence="3">The sequence shown here is derived from an EMBL/GenBank/DDBJ whole genome shotgun (WGS) entry which is preliminary data.</text>
</comment>
<proteinExistence type="predicted"/>
<keyword evidence="4" id="KW-1185">Reference proteome</keyword>
<protein>
    <submittedName>
        <fullName evidence="3">Uncharacterized protein</fullName>
    </submittedName>
</protein>
<evidence type="ECO:0000313" key="4">
    <source>
        <dbReference type="Proteomes" id="UP000541444"/>
    </source>
</evidence>
<keyword evidence="1" id="KW-0175">Coiled coil</keyword>
<accession>A0A7J7NQD2</accession>
<evidence type="ECO:0000313" key="3">
    <source>
        <dbReference type="EMBL" id="KAF6169379.1"/>
    </source>
</evidence>
<evidence type="ECO:0000256" key="2">
    <source>
        <dbReference type="SAM" id="MobiDB-lite"/>
    </source>
</evidence>
<dbReference type="AlphaFoldDB" id="A0A7J7NQD2"/>
<gene>
    <name evidence="3" type="ORF">GIB67_016549</name>
</gene>